<accession>A0A0R1U2A7</accession>
<dbReference type="STRING" id="1423724.FC32_GL001781"/>
<protein>
    <recommendedName>
        <fullName evidence="4">Citrulline cluster-linked protein</fullName>
    </recommendedName>
</protein>
<dbReference type="PIRSF" id="PIRSF031501">
    <property type="entry name" value="QueT"/>
    <property type="match status" value="1"/>
</dbReference>
<dbReference type="AlphaFoldDB" id="A0A0R1U2A7"/>
<dbReference type="Proteomes" id="UP000051324">
    <property type="component" value="Unassembled WGS sequence"/>
</dbReference>
<reference evidence="2 3" key="1">
    <citation type="journal article" date="2015" name="Genome Announc.">
        <title>Expanding the biotechnology potential of lactobacilli through comparative genomics of 213 strains and associated genera.</title>
        <authorList>
            <person name="Sun Z."/>
            <person name="Harris H.M."/>
            <person name="McCann A."/>
            <person name="Guo C."/>
            <person name="Argimon S."/>
            <person name="Zhang W."/>
            <person name="Yang X."/>
            <person name="Jeffery I.B."/>
            <person name="Cooney J.C."/>
            <person name="Kagawa T.F."/>
            <person name="Liu W."/>
            <person name="Song Y."/>
            <person name="Salvetti E."/>
            <person name="Wrobel A."/>
            <person name="Rasinkangas P."/>
            <person name="Parkhill J."/>
            <person name="Rea M.C."/>
            <person name="O'Sullivan O."/>
            <person name="Ritari J."/>
            <person name="Douillard F.P."/>
            <person name="Paul Ross R."/>
            <person name="Yang R."/>
            <person name="Briner A.E."/>
            <person name="Felis G.E."/>
            <person name="de Vos W.M."/>
            <person name="Barrangou R."/>
            <person name="Klaenhammer T.R."/>
            <person name="Caufield P.W."/>
            <person name="Cui Y."/>
            <person name="Zhang H."/>
            <person name="O'Toole P.W."/>
        </authorList>
    </citation>
    <scope>NUCLEOTIDE SEQUENCE [LARGE SCALE GENOMIC DNA]</scope>
    <source>
        <strain evidence="2 3">DSM 16634</strain>
    </source>
</reference>
<dbReference type="RefSeq" id="WP_056957230.1">
    <property type="nucleotide sequence ID" value="NZ_AZFT01000018.1"/>
</dbReference>
<keyword evidence="1" id="KW-0812">Transmembrane</keyword>
<feature type="transmembrane region" description="Helical" evidence="1">
    <location>
        <begin position="12"/>
        <end position="33"/>
    </location>
</feature>
<comment type="caution">
    <text evidence="2">The sequence shown here is derived from an EMBL/GenBank/DDBJ whole genome shotgun (WGS) entry which is preliminary data.</text>
</comment>
<gene>
    <name evidence="2" type="ORF">FC32_GL001781</name>
</gene>
<evidence type="ECO:0008006" key="4">
    <source>
        <dbReference type="Google" id="ProtNLM"/>
    </source>
</evidence>
<dbReference type="EMBL" id="AZFT01000018">
    <property type="protein sequence ID" value="KRL86740.1"/>
    <property type="molecule type" value="Genomic_DNA"/>
</dbReference>
<dbReference type="Pfam" id="PF06177">
    <property type="entry name" value="QueT"/>
    <property type="match status" value="1"/>
</dbReference>
<keyword evidence="1" id="KW-0472">Membrane</keyword>
<evidence type="ECO:0000313" key="3">
    <source>
        <dbReference type="Proteomes" id="UP000051324"/>
    </source>
</evidence>
<dbReference type="InterPro" id="IPR010387">
    <property type="entry name" value="QueT"/>
</dbReference>
<evidence type="ECO:0000313" key="2">
    <source>
        <dbReference type="EMBL" id="KRL86740.1"/>
    </source>
</evidence>
<dbReference type="eggNOG" id="COG4708">
    <property type="taxonomic scope" value="Bacteria"/>
</dbReference>
<proteinExistence type="predicted"/>
<keyword evidence="3" id="KW-1185">Reference proteome</keyword>
<keyword evidence="1" id="KW-1133">Transmembrane helix</keyword>
<evidence type="ECO:0000256" key="1">
    <source>
        <dbReference type="SAM" id="Phobius"/>
    </source>
</evidence>
<sequence length="162" mass="17797">MSNTKNKTLQLVKAAMVTALYVVFTLINPLSFGAVQFRFSELFNNFAVFNKRYIWAVTLGCAIANLTSPLGIIDVIFGSLGTLLMTSLSYFLTRKMTSVPLKLATCVIICTLMSWSVALELYYVSGLPFWASYLSVGLGEFGSMAVGAILVYFLNKAIDLTK</sequence>
<feature type="transmembrane region" description="Helical" evidence="1">
    <location>
        <begin position="101"/>
        <end position="124"/>
    </location>
</feature>
<dbReference type="PATRIC" id="fig|1423724.4.peg.1852"/>
<name>A0A0R1U2A7_9LACO</name>
<dbReference type="PANTHER" id="PTHR40044">
    <property type="entry name" value="INTEGRAL MEMBRANE PROTEIN-RELATED"/>
    <property type="match status" value="1"/>
</dbReference>
<organism evidence="2 3">
    <name type="scientific">Ligilactobacillus apodemi DSM 16634 = JCM 16172</name>
    <dbReference type="NCBI Taxonomy" id="1423724"/>
    <lineage>
        <taxon>Bacteria</taxon>
        <taxon>Bacillati</taxon>
        <taxon>Bacillota</taxon>
        <taxon>Bacilli</taxon>
        <taxon>Lactobacillales</taxon>
        <taxon>Lactobacillaceae</taxon>
        <taxon>Ligilactobacillus</taxon>
    </lineage>
</organism>
<dbReference type="PANTHER" id="PTHR40044:SF1">
    <property type="entry name" value="INTEGRAL MEMBRANE PROTEIN"/>
    <property type="match status" value="1"/>
</dbReference>
<feature type="transmembrane region" description="Helical" evidence="1">
    <location>
        <begin position="130"/>
        <end position="154"/>
    </location>
</feature>